<evidence type="ECO:0000313" key="9">
    <source>
        <dbReference type="Proteomes" id="UP001165122"/>
    </source>
</evidence>
<dbReference type="Pfam" id="PF13896">
    <property type="entry name" value="Glyco_transf_49"/>
    <property type="match status" value="1"/>
</dbReference>
<dbReference type="InterPro" id="IPR051292">
    <property type="entry name" value="Xyl/GlcA_transferase"/>
</dbReference>
<name>A0A9W7CG04_9STRA</name>
<keyword evidence="6" id="KW-0325">Glycoprotein</keyword>
<dbReference type="GO" id="GO:0015020">
    <property type="term" value="F:glucuronosyltransferase activity"/>
    <property type="evidence" value="ECO:0007669"/>
    <property type="project" value="TreeGrafter"/>
</dbReference>
<comment type="caution">
    <text evidence="8">The sequence shown here is derived from an EMBL/GenBank/DDBJ whole genome shotgun (WGS) entry which is preliminary data.</text>
</comment>
<comment type="subcellular location">
    <subcellularLocation>
        <location evidence="1">Membrane</location>
        <topology evidence="1">Single-pass type II membrane protein</topology>
    </subcellularLocation>
</comment>
<proteinExistence type="predicted"/>
<feature type="compositionally biased region" description="Acidic residues" evidence="7">
    <location>
        <begin position="84"/>
        <end position="97"/>
    </location>
</feature>
<dbReference type="GO" id="GO:0042285">
    <property type="term" value="F:xylosyltransferase activity"/>
    <property type="evidence" value="ECO:0007669"/>
    <property type="project" value="TreeGrafter"/>
</dbReference>
<keyword evidence="4" id="KW-1133">Transmembrane helix</keyword>
<dbReference type="GO" id="GO:0035269">
    <property type="term" value="P:protein O-linked glycosylation via mannose"/>
    <property type="evidence" value="ECO:0007669"/>
    <property type="project" value="TreeGrafter"/>
</dbReference>
<evidence type="ECO:0000256" key="7">
    <source>
        <dbReference type="SAM" id="MobiDB-lite"/>
    </source>
</evidence>
<keyword evidence="9" id="KW-1185">Reference proteome</keyword>
<evidence type="ECO:0000313" key="8">
    <source>
        <dbReference type="EMBL" id="GMI03931.1"/>
    </source>
</evidence>
<accession>A0A9W7CG04</accession>
<keyword evidence="5" id="KW-0472">Membrane</keyword>
<feature type="compositionally biased region" description="Low complexity" evidence="7">
    <location>
        <begin position="98"/>
        <end position="108"/>
    </location>
</feature>
<sequence>MRTSTMKAFFVLAGSYFVGSMCALLWIYHGEIDSKVGLGDRSRGLWKSMGNLTDTHAVEIQTHQMFDKVRSGGVRAKEAFDGLWEGDDDTSGGEGDDNNSNNRYSSEVVEAEEAEGTEPHPQFSFNREEAILDGVQDQFDNIVVGEQALALPTDTAKFSNVPAFFPTPMPKAEEGFFLYKLPYEAPICSPIHKQKTKVSLATIATADRLWIISEYCSRWAGEISIVVYGDEQSGEKFINTIAGYQSCASSMGRLTITAQRPTDEEKEKPELFPINTLRNLAIENVKTSHYLYLDIDFWPSTTLYEHVHSKDSLMTLSTNPKTALVVPAFSRLDHDCKIKGMRISSIPQIPSNAAQINKCIEYYKKDMPTDKKSLENLIREEKAHIFDHWTVGAHGTTNANAWLKQRKGTLRDVKCIKATRYEPYLVLRRCSDLPPFQNHFTGYGKNKIQHTLHLTRLGYKLSVLGGGFIIHFPHPASSAKVEWDAFVDDGHHKNDRKKQQKLLKKKGLGVGDYHRLAMDNLLIQFVEWLEDVDGGGGGTDYCPGESMEADFLHMQIPES</sequence>
<evidence type="ECO:0000256" key="4">
    <source>
        <dbReference type="ARBA" id="ARBA00022989"/>
    </source>
</evidence>
<keyword evidence="2" id="KW-0812">Transmembrane</keyword>
<dbReference type="PANTHER" id="PTHR12270">
    <property type="entry name" value="GLYCOSYLTRANSFERASE-RELATED"/>
    <property type="match status" value="1"/>
</dbReference>
<evidence type="ECO:0000256" key="2">
    <source>
        <dbReference type="ARBA" id="ARBA00022692"/>
    </source>
</evidence>
<evidence type="ECO:0008006" key="10">
    <source>
        <dbReference type="Google" id="ProtNLM"/>
    </source>
</evidence>
<evidence type="ECO:0000256" key="5">
    <source>
        <dbReference type="ARBA" id="ARBA00023136"/>
    </source>
</evidence>
<gene>
    <name evidence="8" type="ORF">TrLO_g6698</name>
</gene>
<keyword evidence="3" id="KW-0735">Signal-anchor</keyword>
<evidence type="ECO:0000256" key="6">
    <source>
        <dbReference type="ARBA" id="ARBA00023180"/>
    </source>
</evidence>
<dbReference type="OrthoDB" id="40401at2759"/>
<dbReference type="GO" id="GO:0016020">
    <property type="term" value="C:membrane"/>
    <property type="evidence" value="ECO:0007669"/>
    <property type="project" value="UniProtKB-SubCell"/>
</dbReference>
<dbReference type="AlphaFoldDB" id="A0A9W7CG04"/>
<protein>
    <recommendedName>
        <fullName evidence="10">Glycosyltransferase family 49 protein</fullName>
    </recommendedName>
</protein>
<dbReference type="EMBL" id="BRXW01000065">
    <property type="protein sequence ID" value="GMI03931.1"/>
    <property type="molecule type" value="Genomic_DNA"/>
</dbReference>
<evidence type="ECO:0000256" key="3">
    <source>
        <dbReference type="ARBA" id="ARBA00022968"/>
    </source>
</evidence>
<reference evidence="9" key="1">
    <citation type="journal article" date="2023" name="Commun. Biol.">
        <title>Genome analysis of Parmales, the sister group of diatoms, reveals the evolutionary specialization of diatoms from phago-mixotrophs to photoautotrophs.</title>
        <authorList>
            <person name="Ban H."/>
            <person name="Sato S."/>
            <person name="Yoshikawa S."/>
            <person name="Yamada K."/>
            <person name="Nakamura Y."/>
            <person name="Ichinomiya M."/>
            <person name="Sato N."/>
            <person name="Blanc-Mathieu R."/>
            <person name="Endo H."/>
            <person name="Kuwata A."/>
            <person name="Ogata H."/>
        </authorList>
    </citation>
    <scope>NUCLEOTIDE SEQUENCE [LARGE SCALE GENOMIC DNA]</scope>
    <source>
        <strain evidence="9">NIES 3700</strain>
    </source>
</reference>
<organism evidence="8 9">
    <name type="scientific">Triparma laevis f. longispina</name>
    <dbReference type="NCBI Taxonomy" id="1714387"/>
    <lineage>
        <taxon>Eukaryota</taxon>
        <taxon>Sar</taxon>
        <taxon>Stramenopiles</taxon>
        <taxon>Ochrophyta</taxon>
        <taxon>Bolidophyceae</taxon>
        <taxon>Parmales</taxon>
        <taxon>Triparmaceae</taxon>
        <taxon>Triparma</taxon>
    </lineage>
</organism>
<feature type="region of interest" description="Disordered" evidence="7">
    <location>
        <begin position="83"/>
        <end position="123"/>
    </location>
</feature>
<evidence type="ECO:0000256" key="1">
    <source>
        <dbReference type="ARBA" id="ARBA00004606"/>
    </source>
</evidence>
<dbReference type="Proteomes" id="UP001165122">
    <property type="component" value="Unassembled WGS sequence"/>
</dbReference>
<dbReference type="PANTHER" id="PTHR12270:SF52">
    <property type="entry name" value="GLYCOSYLTRANSFERASE-LIKE PROTEIN GNT13-RELATED"/>
    <property type="match status" value="1"/>
</dbReference>